<dbReference type="Pfam" id="PF00293">
    <property type="entry name" value="NUDIX"/>
    <property type="match status" value="1"/>
</dbReference>
<dbReference type="Gene3D" id="3.90.79.10">
    <property type="entry name" value="Nucleoside Triphosphate Pyrophosphohydrolase"/>
    <property type="match status" value="1"/>
</dbReference>
<comment type="similarity">
    <text evidence="1">Belongs to the Nudix hydrolase family.</text>
</comment>
<dbReference type="InterPro" id="IPR015797">
    <property type="entry name" value="NUDIX_hydrolase-like_dom_sf"/>
</dbReference>
<dbReference type="Proteomes" id="UP000434342">
    <property type="component" value="Unassembled WGS sequence"/>
</dbReference>
<reference evidence="4 5" key="1">
    <citation type="submission" date="2019-08" db="EMBL/GenBank/DDBJ databases">
        <title>In-depth cultivation of the pig gut microbiome towards novel bacterial diversity and tailored functional studies.</title>
        <authorList>
            <person name="Wylensek D."/>
            <person name="Hitch T.C.A."/>
            <person name="Clavel T."/>
        </authorList>
    </citation>
    <scope>NUCLEOTIDE SEQUENCE [LARGE SCALE GENOMIC DNA]</scope>
    <source>
        <strain evidence="4 5">WB01_CNA04</strain>
    </source>
</reference>
<dbReference type="PROSITE" id="PS51462">
    <property type="entry name" value="NUDIX"/>
    <property type="match status" value="1"/>
</dbReference>
<accession>A0A6N7WRW7</accession>
<dbReference type="GO" id="GO:0016787">
    <property type="term" value="F:hydrolase activity"/>
    <property type="evidence" value="ECO:0007669"/>
    <property type="project" value="UniProtKB-KW"/>
</dbReference>
<comment type="caution">
    <text evidence="4">The sequence shown here is derived from an EMBL/GenBank/DDBJ whole genome shotgun (WGS) entry which is preliminary data.</text>
</comment>
<keyword evidence="4" id="KW-0378">Hydrolase</keyword>
<sequence>MSFWPRPPRTIRTRRLATTPPTPLTARARRTVSPMPRDAASAAQSTELRDRNGLTEAEFLASYTPKKYPQPSLTADICVFRRHDGGLQLLLVQRGGHPYLGRWATPGGFCNPDETADACAARELEEETCVSGLKLEPIGLYSTPGRDPRGWTISYAFVALDDAGSIPVAADDAARAAWFDVAATLVGPVSDGDSVTLALAHEGTTLTSEFTAREQPITHRLRAQDVKGDGLAFDHAQIVADAWLALQGL</sequence>
<dbReference type="PANTHER" id="PTHR43736">
    <property type="entry name" value="ADP-RIBOSE PYROPHOSPHATASE"/>
    <property type="match status" value="1"/>
</dbReference>
<feature type="domain" description="Nudix hydrolase" evidence="3">
    <location>
        <begin position="70"/>
        <end position="202"/>
    </location>
</feature>
<evidence type="ECO:0000313" key="5">
    <source>
        <dbReference type="Proteomes" id="UP000434342"/>
    </source>
</evidence>
<evidence type="ECO:0000256" key="1">
    <source>
        <dbReference type="ARBA" id="ARBA00005582"/>
    </source>
</evidence>
<dbReference type="SUPFAM" id="SSF55811">
    <property type="entry name" value="Nudix"/>
    <property type="match status" value="1"/>
</dbReference>
<protein>
    <submittedName>
        <fullName evidence="4">NUDIX hydrolase</fullName>
    </submittedName>
</protein>
<gene>
    <name evidence="4" type="ORF">FYJ69_01185</name>
</gene>
<dbReference type="PANTHER" id="PTHR43736:SF1">
    <property type="entry name" value="DIHYDRONEOPTERIN TRIPHOSPHATE DIPHOSPHATASE"/>
    <property type="match status" value="1"/>
</dbReference>
<dbReference type="InterPro" id="IPR000086">
    <property type="entry name" value="NUDIX_hydrolase_dom"/>
</dbReference>
<dbReference type="AlphaFoldDB" id="A0A6N7WRW7"/>
<dbReference type="CDD" id="cd18873">
    <property type="entry name" value="NUDIX_NadM_like"/>
    <property type="match status" value="1"/>
</dbReference>
<evidence type="ECO:0000259" key="3">
    <source>
        <dbReference type="PROSITE" id="PS51462"/>
    </source>
</evidence>
<name>A0A6N7WRW7_9ACTN</name>
<proteinExistence type="inferred from homology"/>
<organism evidence="4 5">
    <name type="scientific">Parafannyhessea umbonata</name>
    <dbReference type="NCBI Taxonomy" id="604330"/>
    <lineage>
        <taxon>Bacteria</taxon>
        <taxon>Bacillati</taxon>
        <taxon>Actinomycetota</taxon>
        <taxon>Coriobacteriia</taxon>
        <taxon>Coriobacteriales</taxon>
        <taxon>Atopobiaceae</taxon>
        <taxon>Parafannyhessea</taxon>
    </lineage>
</organism>
<evidence type="ECO:0000256" key="2">
    <source>
        <dbReference type="SAM" id="MobiDB-lite"/>
    </source>
</evidence>
<dbReference type="EMBL" id="VUND01000001">
    <property type="protein sequence ID" value="MST59528.1"/>
    <property type="molecule type" value="Genomic_DNA"/>
</dbReference>
<evidence type="ECO:0000313" key="4">
    <source>
        <dbReference type="EMBL" id="MST59528.1"/>
    </source>
</evidence>
<feature type="region of interest" description="Disordered" evidence="2">
    <location>
        <begin position="1"/>
        <end position="49"/>
    </location>
</feature>